<dbReference type="AlphaFoldDB" id="A0A845A646"/>
<gene>
    <name evidence="1" type="ORF">GRI39_03060</name>
</gene>
<keyword evidence="2" id="KW-1185">Reference proteome</keyword>
<dbReference type="GO" id="GO:0003887">
    <property type="term" value="F:DNA-directed DNA polymerase activity"/>
    <property type="evidence" value="ECO:0007669"/>
    <property type="project" value="InterPro"/>
</dbReference>
<dbReference type="EMBL" id="WTYQ01000001">
    <property type="protein sequence ID" value="MXP25027.1"/>
    <property type="molecule type" value="Genomic_DNA"/>
</dbReference>
<dbReference type="GO" id="GO:0006260">
    <property type="term" value="P:DNA replication"/>
    <property type="evidence" value="ECO:0007669"/>
    <property type="project" value="InterPro"/>
</dbReference>
<dbReference type="InterPro" id="IPR007459">
    <property type="entry name" value="DNA_pol3_chi"/>
</dbReference>
<dbReference type="OrthoDB" id="9795973at2"/>
<dbReference type="GO" id="GO:0032298">
    <property type="term" value="P:positive regulation of DNA-templated DNA replication initiation"/>
    <property type="evidence" value="ECO:0007669"/>
    <property type="project" value="TreeGrafter"/>
</dbReference>
<protein>
    <submittedName>
        <fullName evidence="1">DNA polymerase III subunit chi</fullName>
    </submittedName>
</protein>
<sequence length="145" mass="16879">MQVDFWQLSEDPVERVIPLIARRTREAGEKLLVVSTVGEQLEKIDRSLWEMLPDAFLAHGYADQPHAERQPLLLGQECQAQNGARFIAFADGEWRDEALQYQRTFLLFGDDRIGHARECWKALGKVDGLKRKFWRQEDGKWREGP</sequence>
<dbReference type="Pfam" id="PF04364">
    <property type="entry name" value="DNA_pol3_chi"/>
    <property type="match status" value="1"/>
</dbReference>
<dbReference type="PANTHER" id="PTHR38767">
    <property type="entry name" value="DNA POLYMERASE III SUBUNIT CHI"/>
    <property type="match status" value="1"/>
</dbReference>
<reference evidence="1 2" key="1">
    <citation type="submission" date="2019-12" db="EMBL/GenBank/DDBJ databases">
        <title>Genomic-based taxomic classification of the family Erythrobacteraceae.</title>
        <authorList>
            <person name="Xu L."/>
        </authorList>
    </citation>
    <scope>NUCLEOTIDE SEQUENCE [LARGE SCALE GENOMIC DNA]</scope>
    <source>
        <strain evidence="1 2">DSM 18604</strain>
    </source>
</reference>
<organism evidence="1 2">
    <name type="scientific">Altericroceibacterium indicum</name>
    <dbReference type="NCBI Taxonomy" id="374177"/>
    <lineage>
        <taxon>Bacteria</taxon>
        <taxon>Pseudomonadati</taxon>
        <taxon>Pseudomonadota</taxon>
        <taxon>Alphaproteobacteria</taxon>
        <taxon>Sphingomonadales</taxon>
        <taxon>Erythrobacteraceae</taxon>
        <taxon>Altericroceibacterium</taxon>
    </lineage>
</organism>
<dbReference type="GO" id="GO:0003677">
    <property type="term" value="F:DNA binding"/>
    <property type="evidence" value="ECO:0007669"/>
    <property type="project" value="InterPro"/>
</dbReference>
<dbReference type="SUPFAM" id="SSF102400">
    <property type="entry name" value="DNA polymerase III chi subunit"/>
    <property type="match status" value="1"/>
</dbReference>
<evidence type="ECO:0000313" key="2">
    <source>
        <dbReference type="Proteomes" id="UP000460561"/>
    </source>
</evidence>
<evidence type="ECO:0000313" key="1">
    <source>
        <dbReference type="EMBL" id="MXP25027.1"/>
    </source>
</evidence>
<dbReference type="RefSeq" id="WP_160738199.1">
    <property type="nucleotide sequence ID" value="NZ_WTYQ01000001.1"/>
</dbReference>
<accession>A0A845A646</accession>
<dbReference type="Gene3D" id="3.40.50.10110">
    <property type="entry name" value="DNA polymerase III subunit chi"/>
    <property type="match status" value="1"/>
</dbReference>
<dbReference type="Proteomes" id="UP000460561">
    <property type="component" value="Unassembled WGS sequence"/>
</dbReference>
<comment type="caution">
    <text evidence="1">The sequence shown here is derived from an EMBL/GenBank/DDBJ whole genome shotgun (WGS) entry which is preliminary data.</text>
</comment>
<name>A0A845A646_9SPHN</name>
<proteinExistence type="predicted"/>
<dbReference type="InterPro" id="IPR036768">
    <property type="entry name" value="PolIII_chi_sf"/>
</dbReference>
<dbReference type="PANTHER" id="PTHR38767:SF1">
    <property type="entry name" value="DNA POLYMERASE III SUBUNIT CHI"/>
    <property type="match status" value="1"/>
</dbReference>